<organism evidence="1 2">
    <name type="scientific">Mycoplasma seminis</name>
    <dbReference type="NCBI Taxonomy" id="512749"/>
    <lineage>
        <taxon>Bacteria</taxon>
        <taxon>Bacillati</taxon>
        <taxon>Mycoplasmatota</taxon>
        <taxon>Mollicutes</taxon>
        <taxon>Mycoplasmataceae</taxon>
        <taxon>Mycoplasma</taxon>
    </lineage>
</organism>
<keyword evidence="2" id="KW-1185">Reference proteome</keyword>
<evidence type="ECO:0000313" key="2">
    <source>
        <dbReference type="Proteomes" id="UP001237011"/>
    </source>
</evidence>
<name>A0ABY9H9N9_9MOLU</name>
<protein>
    <recommendedName>
        <fullName evidence="3">Major capsid protein</fullName>
    </recommendedName>
</protein>
<evidence type="ECO:0008006" key="3">
    <source>
        <dbReference type="Google" id="ProtNLM"/>
    </source>
</evidence>
<dbReference type="Proteomes" id="UP001237011">
    <property type="component" value="Chromosome"/>
</dbReference>
<gene>
    <name evidence="1" type="ORF">Q8852_02880</name>
</gene>
<reference evidence="1" key="1">
    <citation type="submission" date="2023-08" db="EMBL/GenBank/DDBJ databases">
        <title>Complete genome sequence of Mycoplasma seminis 2200.</title>
        <authorList>
            <person name="Spergser J."/>
        </authorList>
    </citation>
    <scope>NUCLEOTIDE SEQUENCE [LARGE SCALE GENOMIC DNA]</scope>
    <source>
        <strain evidence="1">2200</strain>
    </source>
</reference>
<evidence type="ECO:0000313" key="1">
    <source>
        <dbReference type="EMBL" id="WLP85242.1"/>
    </source>
</evidence>
<dbReference type="EMBL" id="CP132191">
    <property type="protein sequence ID" value="WLP85242.1"/>
    <property type="molecule type" value="Genomic_DNA"/>
</dbReference>
<dbReference type="RefSeq" id="WP_305937679.1">
    <property type="nucleotide sequence ID" value="NZ_CP132191.1"/>
</dbReference>
<proteinExistence type="predicted"/>
<sequence length="322" mass="36001">MANLNAVNILKQQLNLVEAKSTGDTPITLEKVTAQNLLQHFFEKSLFSNICKNNLIVSINSQKVSVMLNPTTVFHNRGESLGSETPDKLRLGKQVDIPWNQSFYASEGITEQERQLLPIDVLASKLSRYYNDFILDHEMSAFKALENKIVKDKKVTVLNYTEKEPLEFKKELTKLATQLTQTIDKEQGIKFINREKIVIFVHPLAFDHLADAGLVGNRAAQTIEGGQYSYGELGGYKVYSNPYLQDFDAIVTTDFVAVQAVNAIKTYMGPIDFASADKVVRAEFADLYGVLYDGLALGISKTAQATTKEEDKFITDPTARTE</sequence>
<accession>A0ABY9H9N9</accession>